<evidence type="ECO:0000313" key="2">
    <source>
        <dbReference type="EMBL" id="CCC82617.1"/>
    </source>
</evidence>
<dbReference type="GeneID" id="11262892"/>
<evidence type="ECO:0000313" key="3">
    <source>
        <dbReference type="Proteomes" id="UP000002654"/>
    </source>
</evidence>
<proteinExistence type="predicted"/>
<feature type="transmembrane region" description="Helical" evidence="1">
    <location>
        <begin position="6"/>
        <end position="27"/>
    </location>
</feature>
<gene>
    <name evidence="2" type="ordered locus">TTX_2003</name>
</gene>
<keyword evidence="3" id="KW-1185">Reference proteome</keyword>
<dbReference type="PATRIC" id="fig|768679.9.peg.2027"/>
<dbReference type="Proteomes" id="UP000002654">
    <property type="component" value="Chromosome"/>
</dbReference>
<dbReference type="NCBIfam" id="TIGR00304">
    <property type="entry name" value="TIGR00304 family membrane protein"/>
    <property type="match status" value="1"/>
</dbReference>
<evidence type="ECO:0000256" key="1">
    <source>
        <dbReference type="SAM" id="Phobius"/>
    </source>
</evidence>
<dbReference type="eggNOG" id="arCOG02718">
    <property type="taxonomic scope" value="Archaea"/>
</dbReference>
<reference evidence="2 3" key="1">
    <citation type="journal article" date="2011" name="PLoS ONE">
        <title>The complete genome sequence of Thermoproteus tenax: a physiologically versatile member of the Crenarchaeota.</title>
        <authorList>
            <person name="Siebers B."/>
            <person name="Zaparty M."/>
            <person name="Raddatz G."/>
            <person name="Tjaden B."/>
            <person name="Albers S.V."/>
            <person name="Bell S.D."/>
            <person name="Blombach F."/>
            <person name="Kletzin A."/>
            <person name="Kyrpides N."/>
            <person name="Lanz C."/>
            <person name="Plagens A."/>
            <person name="Rampp M."/>
            <person name="Rosinus A."/>
            <person name="von Jan M."/>
            <person name="Makarova K.S."/>
            <person name="Klenk H.P."/>
            <person name="Schuster S.C."/>
            <person name="Hensel R."/>
        </authorList>
    </citation>
    <scope>NUCLEOTIDE SEQUENCE [LARGE SCALE GENOMIC DNA]</scope>
    <source>
        <strain evidence="3">ATCC 35583 / DSM 2078 / JCM 9277 / NBRC 100435 / Kra 1</strain>
    </source>
</reference>
<keyword evidence="1" id="KW-0812">Transmembrane</keyword>
<dbReference type="PaxDb" id="768679-TTX_2003"/>
<dbReference type="InterPro" id="IPR002849">
    <property type="entry name" value="DUF131"/>
</dbReference>
<dbReference type="RefSeq" id="WP_014127870.1">
    <property type="nucleotide sequence ID" value="NC_016070.1"/>
</dbReference>
<dbReference type="Pfam" id="PF01998">
    <property type="entry name" value="DUF131"/>
    <property type="match status" value="1"/>
</dbReference>
<feature type="transmembrane region" description="Helical" evidence="1">
    <location>
        <begin position="63"/>
        <end position="84"/>
    </location>
</feature>
<protein>
    <recommendedName>
        <fullName evidence="4">DUF131 domain-containing protein</fullName>
    </recommendedName>
</protein>
<sequence length="86" mass="9051">MSTYDLILVGFGLILLGMFLVFLSIVVEASRREDGKASGEAGGVVIIGPVPIVFGTSQRVTKIVLILAIVLTALALALFLLTSYTP</sequence>
<dbReference type="KEGG" id="ttn:TTX_2003"/>
<accession>G4RM22</accession>
<dbReference type="HOGENOM" id="CLU_149108_3_1_2"/>
<name>G4RM22_THETK</name>
<organism evidence="2 3">
    <name type="scientific">Thermoproteus tenax (strain ATCC 35583 / DSM 2078 / JCM 9277 / NBRC 100435 / Kra 1)</name>
    <dbReference type="NCBI Taxonomy" id="768679"/>
    <lineage>
        <taxon>Archaea</taxon>
        <taxon>Thermoproteota</taxon>
        <taxon>Thermoprotei</taxon>
        <taxon>Thermoproteales</taxon>
        <taxon>Thermoproteaceae</taxon>
        <taxon>Thermoproteus</taxon>
    </lineage>
</organism>
<keyword evidence="1" id="KW-1133">Transmembrane helix</keyword>
<dbReference type="EMBL" id="FN869859">
    <property type="protein sequence ID" value="CCC82617.1"/>
    <property type="molecule type" value="Genomic_DNA"/>
</dbReference>
<keyword evidence="1" id="KW-0472">Membrane</keyword>
<dbReference type="AlphaFoldDB" id="G4RM22"/>
<evidence type="ECO:0008006" key="4">
    <source>
        <dbReference type="Google" id="ProtNLM"/>
    </source>
</evidence>